<keyword evidence="5" id="KW-0326">Glycosidase</keyword>
<dbReference type="PANTHER" id="PTHR30480:SF13">
    <property type="entry name" value="BETA-HEXOSAMINIDASE"/>
    <property type="match status" value="1"/>
</dbReference>
<dbReference type="InterPro" id="IPR050226">
    <property type="entry name" value="NagZ_Beta-hexosaminidase"/>
</dbReference>
<dbReference type="GO" id="GO:0004563">
    <property type="term" value="F:beta-N-acetylhexosaminidase activity"/>
    <property type="evidence" value="ECO:0007669"/>
    <property type="project" value="UniProtKB-EC"/>
</dbReference>
<evidence type="ECO:0000313" key="7">
    <source>
        <dbReference type="EMBL" id="SUZ97688.1"/>
    </source>
</evidence>
<name>A0A381S2X9_9ZZZZ</name>
<dbReference type="EC" id="3.2.1.52" evidence="3"/>
<dbReference type="InterPro" id="IPR036962">
    <property type="entry name" value="Glyco_hydro_3_N_sf"/>
</dbReference>
<evidence type="ECO:0000256" key="1">
    <source>
        <dbReference type="ARBA" id="ARBA00001231"/>
    </source>
</evidence>
<comment type="similarity">
    <text evidence="2">Belongs to the glycosyl hydrolase 3 family.</text>
</comment>
<feature type="domain" description="Glycoside hydrolase family 3 N-terminal" evidence="6">
    <location>
        <begin position="4"/>
        <end position="340"/>
    </location>
</feature>
<reference evidence="7" key="1">
    <citation type="submission" date="2018-05" db="EMBL/GenBank/DDBJ databases">
        <authorList>
            <person name="Lanie J.A."/>
            <person name="Ng W.-L."/>
            <person name="Kazmierczak K.M."/>
            <person name="Andrzejewski T.M."/>
            <person name="Davidsen T.M."/>
            <person name="Wayne K.J."/>
            <person name="Tettelin H."/>
            <person name="Glass J.I."/>
            <person name="Rusch D."/>
            <person name="Podicherti R."/>
            <person name="Tsui H.-C.T."/>
            <person name="Winkler M.E."/>
        </authorList>
    </citation>
    <scope>NUCLEOTIDE SEQUENCE</scope>
</reference>
<gene>
    <name evidence="7" type="ORF">METZ01_LOCUS50542</name>
</gene>
<dbReference type="AlphaFoldDB" id="A0A381S2X9"/>
<dbReference type="SUPFAM" id="SSF51445">
    <property type="entry name" value="(Trans)glycosidases"/>
    <property type="match status" value="1"/>
</dbReference>
<dbReference type="GO" id="GO:0009254">
    <property type="term" value="P:peptidoglycan turnover"/>
    <property type="evidence" value="ECO:0007669"/>
    <property type="project" value="TreeGrafter"/>
</dbReference>
<organism evidence="7">
    <name type="scientific">marine metagenome</name>
    <dbReference type="NCBI Taxonomy" id="408172"/>
    <lineage>
        <taxon>unclassified sequences</taxon>
        <taxon>metagenomes</taxon>
        <taxon>ecological metagenomes</taxon>
    </lineage>
</organism>
<dbReference type="PANTHER" id="PTHR30480">
    <property type="entry name" value="BETA-HEXOSAMINIDASE-RELATED"/>
    <property type="match status" value="1"/>
</dbReference>
<evidence type="ECO:0000256" key="5">
    <source>
        <dbReference type="ARBA" id="ARBA00023295"/>
    </source>
</evidence>
<keyword evidence="4" id="KW-0378">Hydrolase</keyword>
<evidence type="ECO:0000256" key="4">
    <source>
        <dbReference type="ARBA" id="ARBA00022801"/>
    </source>
</evidence>
<evidence type="ECO:0000256" key="3">
    <source>
        <dbReference type="ARBA" id="ARBA00012663"/>
    </source>
</evidence>
<evidence type="ECO:0000259" key="6">
    <source>
        <dbReference type="Pfam" id="PF00933"/>
    </source>
</evidence>
<accession>A0A381S2X9</accession>
<dbReference type="InterPro" id="IPR001764">
    <property type="entry name" value="Glyco_hydro_3_N"/>
</dbReference>
<comment type="catalytic activity">
    <reaction evidence="1">
        <text>Hydrolysis of terminal non-reducing N-acetyl-D-hexosamine residues in N-acetyl-beta-D-hexosaminides.</text>
        <dbReference type="EC" id="3.2.1.52"/>
    </reaction>
</comment>
<proteinExistence type="inferred from homology"/>
<sequence length="348" mass="39012">MSKTLDQLVGQLIIAGFRSDKVSDSSNISRYIKEYNLSGVILYDEDLEKSEPGTRNIKSPAQVKKLTGTLQSISGVPLFISIDQEGGHVNRLKTSYGFPEFPSWKHIGAIDNTLITKEFSNSISEAMVKTGINLNFAPVLDLDYGEKTYIGKLERAFSGNHKNVIEHSKIFIETLRNNNIISCGKHFPGQGSAFGDTHQGFIDISDSWSVADLLPYAELIESNHLDMIMVSHVFNDKFDPEYPASLSHETITNSLRKDLNFNGVVICDDPSMRAISDNYKLEDMFVLMINAGIDLLCLGNNLDYDPEHIPKAVDAIRRSIEKNRISIDRINQSIDRITSLKKKFKLYG</sequence>
<evidence type="ECO:0000256" key="2">
    <source>
        <dbReference type="ARBA" id="ARBA00005336"/>
    </source>
</evidence>
<protein>
    <recommendedName>
        <fullName evidence="3">beta-N-acetylhexosaminidase</fullName>
        <ecNumber evidence="3">3.2.1.52</ecNumber>
    </recommendedName>
</protein>
<dbReference type="GO" id="GO:0005975">
    <property type="term" value="P:carbohydrate metabolic process"/>
    <property type="evidence" value="ECO:0007669"/>
    <property type="project" value="InterPro"/>
</dbReference>
<dbReference type="EMBL" id="UINC01002532">
    <property type="protein sequence ID" value="SUZ97688.1"/>
    <property type="molecule type" value="Genomic_DNA"/>
</dbReference>
<dbReference type="Gene3D" id="3.20.20.300">
    <property type="entry name" value="Glycoside hydrolase, family 3, N-terminal domain"/>
    <property type="match status" value="1"/>
</dbReference>
<dbReference type="InterPro" id="IPR017853">
    <property type="entry name" value="GH"/>
</dbReference>
<dbReference type="Pfam" id="PF00933">
    <property type="entry name" value="Glyco_hydro_3"/>
    <property type="match status" value="1"/>
</dbReference>